<keyword evidence="2" id="KW-1185">Reference proteome</keyword>
<dbReference type="EMBL" id="CP138896">
    <property type="protein sequence ID" value="WPK25505.1"/>
    <property type="molecule type" value="Genomic_DNA"/>
</dbReference>
<dbReference type="RefSeq" id="XP_062877887.1">
    <property type="nucleotide sequence ID" value="XM_063021817.1"/>
</dbReference>
<proteinExistence type="predicted"/>
<name>A0AAX4HAC3_9ASCO</name>
<organism evidence="1 2">
    <name type="scientific">Australozyma saopauloensis</name>
    <dbReference type="NCBI Taxonomy" id="291208"/>
    <lineage>
        <taxon>Eukaryota</taxon>
        <taxon>Fungi</taxon>
        <taxon>Dikarya</taxon>
        <taxon>Ascomycota</taxon>
        <taxon>Saccharomycotina</taxon>
        <taxon>Pichiomycetes</taxon>
        <taxon>Metschnikowiaceae</taxon>
        <taxon>Australozyma</taxon>
    </lineage>
</organism>
<evidence type="ECO:0000313" key="2">
    <source>
        <dbReference type="Proteomes" id="UP001338582"/>
    </source>
</evidence>
<dbReference type="GeneID" id="88173886"/>
<dbReference type="KEGG" id="asau:88173886"/>
<gene>
    <name evidence="1" type="ORF">PUMCH_002822</name>
</gene>
<evidence type="ECO:0000313" key="1">
    <source>
        <dbReference type="EMBL" id="WPK25505.1"/>
    </source>
</evidence>
<dbReference type="Proteomes" id="UP001338582">
    <property type="component" value="Chromosome 3"/>
</dbReference>
<accession>A0AAX4HAC3</accession>
<dbReference type="AlphaFoldDB" id="A0AAX4HAC3"/>
<protein>
    <submittedName>
        <fullName evidence="1">Uncharacterized protein</fullName>
    </submittedName>
</protein>
<reference evidence="1 2" key="1">
    <citation type="submission" date="2023-10" db="EMBL/GenBank/DDBJ databases">
        <title>Draft Genome Sequence of Candida saopaulonensis from a very Premature Infant with Sepsis.</title>
        <authorList>
            <person name="Ning Y."/>
            <person name="Dai R."/>
            <person name="Xiao M."/>
            <person name="Xu Y."/>
            <person name="Yan Q."/>
            <person name="Zhang L."/>
        </authorList>
    </citation>
    <scope>NUCLEOTIDE SEQUENCE [LARGE SCALE GENOMIC DNA]</scope>
    <source>
        <strain evidence="1 2">19XY460</strain>
    </source>
</reference>
<sequence length="137" mass="15320">MLDELEFQYASECDFETHCSPFGLSGIFLKLRGTNLIGIGSTMGLITGTTEGHIYYNDKLDLANQKYKLFVVVTEDGNLRIDFTKIHSQKKDVAETDLKKAVADSDLPSVVFMGKCPEGRPDNIEPFIGIFSFEKDE</sequence>